<sequence length="118" mass="13446">MKLKLIYSVISLSILFASGGYDHGTSAGKGNLDLSLTWNPFNYFEQGQSYAVIGYGLTDRLDIHAYYSYMEESKNSNYYGGLFYQLLNSKYFDLSTAIGIRAFKGNTEKHIFFPQLLY</sequence>
<feature type="non-terminal residue" evidence="1">
    <location>
        <position position="118"/>
    </location>
</feature>
<name>A0A382HL12_9ZZZZ</name>
<dbReference type="EMBL" id="UINC01061802">
    <property type="protein sequence ID" value="SVB87755.1"/>
    <property type="molecule type" value="Genomic_DNA"/>
</dbReference>
<protein>
    <submittedName>
        <fullName evidence="1">Uncharacterized protein</fullName>
    </submittedName>
</protein>
<reference evidence="1" key="1">
    <citation type="submission" date="2018-05" db="EMBL/GenBank/DDBJ databases">
        <authorList>
            <person name="Lanie J.A."/>
            <person name="Ng W.-L."/>
            <person name="Kazmierczak K.M."/>
            <person name="Andrzejewski T.M."/>
            <person name="Davidsen T.M."/>
            <person name="Wayne K.J."/>
            <person name="Tettelin H."/>
            <person name="Glass J.I."/>
            <person name="Rusch D."/>
            <person name="Podicherti R."/>
            <person name="Tsui H.-C.T."/>
            <person name="Winkler M.E."/>
        </authorList>
    </citation>
    <scope>NUCLEOTIDE SEQUENCE</scope>
</reference>
<organism evidence="1">
    <name type="scientific">marine metagenome</name>
    <dbReference type="NCBI Taxonomy" id="408172"/>
    <lineage>
        <taxon>unclassified sequences</taxon>
        <taxon>metagenomes</taxon>
        <taxon>ecological metagenomes</taxon>
    </lineage>
</organism>
<gene>
    <name evidence="1" type="ORF">METZ01_LOCUS240609</name>
</gene>
<evidence type="ECO:0000313" key="1">
    <source>
        <dbReference type="EMBL" id="SVB87755.1"/>
    </source>
</evidence>
<proteinExistence type="predicted"/>
<dbReference type="AlphaFoldDB" id="A0A382HL12"/>
<accession>A0A382HL12</accession>